<organism evidence="2 3">
    <name type="scientific">Rhizophagus irregularis</name>
    <dbReference type="NCBI Taxonomy" id="588596"/>
    <lineage>
        <taxon>Eukaryota</taxon>
        <taxon>Fungi</taxon>
        <taxon>Fungi incertae sedis</taxon>
        <taxon>Mucoromycota</taxon>
        <taxon>Glomeromycotina</taxon>
        <taxon>Glomeromycetes</taxon>
        <taxon>Glomerales</taxon>
        <taxon>Glomeraceae</taxon>
        <taxon>Rhizophagus</taxon>
    </lineage>
</organism>
<feature type="compositionally biased region" description="Basic and acidic residues" evidence="1">
    <location>
        <begin position="189"/>
        <end position="201"/>
    </location>
</feature>
<feature type="compositionally biased region" description="Low complexity" evidence="1">
    <location>
        <begin position="362"/>
        <end position="373"/>
    </location>
</feature>
<feature type="compositionally biased region" description="Low complexity" evidence="1">
    <location>
        <begin position="175"/>
        <end position="188"/>
    </location>
</feature>
<feature type="compositionally biased region" description="Polar residues" evidence="1">
    <location>
        <begin position="202"/>
        <end position="219"/>
    </location>
</feature>
<evidence type="ECO:0000256" key="1">
    <source>
        <dbReference type="SAM" id="MobiDB-lite"/>
    </source>
</evidence>
<accession>A0A2N0RNN1</accession>
<reference evidence="2 3" key="2">
    <citation type="submission" date="2017-10" db="EMBL/GenBank/DDBJ databases">
        <title>Genome analyses suggest a sexual origin of heterokaryosis in a supposedly ancient asexual fungus.</title>
        <authorList>
            <person name="Corradi N."/>
            <person name="Sedzielewska K."/>
            <person name="Noel J."/>
            <person name="Charron P."/>
            <person name="Farinelli L."/>
            <person name="Marton T."/>
            <person name="Kruger M."/>
            <person name="Pelin A."/>
            <person name="Brachmann A."/>
            <person name="Corradi N."/>
        </authorList>
    </citation>
    <scope>NUCLEOTIDE SEQUENCE [LARGE SCALE GENOMIC DNA]</scope>
    <source>
        <strain evidence="2 3">A1</strain>
    </source>
</reference>
<feature type="region of interest" description="Disordered" evidence="1">
    <location>
        <begin position="130"/>
        <end position="373"/>
    </location>
</feature>
<feature type="region of interest" description="Disordered" evidence="1">
    <location>
        <begin position="32"/>
        <end position="57"/>
    </location>
</feature>
<protein>
    <submittedName>
        <fullName evidence="2">Uncharacterized protein</fullName>
    </submittedName>
</protein>
<gene>
    <name evidence="2" type="ORF">RhiirA1_395673</name>
</gene>
<dbReference type="Proteomes" id="UP000232688">
    <property type="component" value="Unassembled WGS sequence"/>
</dbReference>
<feature type="compositionally biased region" description="Low complexity" evidence="1">
    <location>
        <begin position="344"/>
        <end position="354"/>
    </location>
</feature>
<dbReference type="VEuPathDB" id="FungiDB:RhiirFUN_007234"/>
<name>A0A2N0RNN1_9GLOM</name>
<proteinExistence type="predicted"/>
<reference evidence="2 3" key="1">
    <citation type="submission" date="2017-10" db="EMBL/GenBank/DDBJ databases">
        <title>Extensive intraspecific genome diversity in a model arbuscular mycorrhizal fungus.</title>
        <authorList>
            <person name="Chen E.C.H."/>
            <person name="Morin E."/>
            <person name="Baudet D."/>
            <person name="Noel J."/>
            <person name="Ndikumana S."/>
            <person name="Charron P."/>
            <person name="St-Onge C."/>
            <person name="Giorgi J."/>
            <person name="Grigoriev I.V."/>
            <person name="Roux C."/>
            <person name="Martin F.M."/>
            <person name="Corradi N."/>
        </authorList>
    </citation>
    <scope>NUCLEOTIDE SEQUENCE [LARGE SCALE GENOMIC DNA]</scope>
    <source>
        <strain evidence="2 3">A1</strain>
    </source>
</reference>
<dbReference type="EMBL" id="LLXH01000588">
    <property type="protein sequence ID" value="PKC64922.1"/>
    <property type="molecule type" value="Genomic_DNA"/>
</dbReference>
<feature type="compositionally biased region" description="Low complexity" evidence="1">
    <location>
        <begin position="149"/>
        <end position="159"/>
    </location>
</feature>
<dbReference type="AlphaFoldDB" id="A0A2N0RNN1"/>
<evidence type="ECO:0000313" key="3">
    <source>
        <dbReference type="Proteomes" id="UP000232688"/>
    </source>
</evidence>
<feature type="compositionally biased region" description="Basic and acidic residues" evidence="1">
    <location>
        <begin position="230"/>
        <end position="243"/>
    </location>
</feature>
<evidence type="ECO:0000313" key="2">
    <source>
        <dbReference type="EMBL" id="PKC64922.1"/>
    </source>
</evidence>
<feature type="compositionally biased region" description="Basic residues" evidence="1">
    <location>
        <begin position="160"/>
        <end position="171"/>
    </location>
</feature>
<dbReference type="VEuPathDB" id="FungiDB:FUN_024380"/>
<dbReference type="VEuPathDB" id="FungiDB:RhiirA1_395673"/>
<comment type="caution">
    <text evidence="2">The sequence shown here is derived from an EMBL/GenBank/DDBJ whole genome shotgun (WGS) entry which is preliminary data.</text>
</comment>
<sequence length="401" mass="44296">MELRKTLLAMRRAAVLTTSEFEKKNRELEEALRLGGRSLSPSTEKRELQMDDNENSTSNAISLFDHKLDQAYAEVEAEISGTSGQMGSLSRCNSLSASSVNTGNNRANFSRPPIPPGWLNLQPREKVLEQTNETTPDVPTNPRRKDSGNSESSGDNNNNVKRRSLSGRRLKRPSDGPSTPSTLSTSSTPKDENISPLERTRSLNSQPLERTRSLNSQPLERTRSIGQPLERTRSSDQHLERARAGVQLSSSRRKFGDCPRDSGYFSSGDKRRSQSSMARRGSKDITAAYHMRQSSYGRNSPDSDDAASVTSTTSEREKRALMSHHTHTRSETPTGDNVFDRLSKSQTQSSTAKKYNGERRGSVASITSVSSVTRGGVEDTLAALEGRREEYAKSPELKVQA</sequence>